<evidence type="ECO:0000256" key="2">
    <source>
        <dbReference type="SAM" id="SignalP"/>
    </source>
</evidence>
<protein>
    <recommendedName>
        <fullName evidence="3">DUF7580 domain-containing protein</fullName>
    </recommendedName>
</protein>
<dbReference type="PANTHER" id="PTHR35186">
    <property type="entry name" value="ANK_REP_REGION DOMAIN-CONTAINING PROTEIN"/>
    <property type="match status" value="1"/>
</dbReference>
<evidence type="ECO:0000259" key="3">
    <source>
        <dbReference type="Pfam" id="PF24476"/>
    </source>
</evidence>
<feature type="domain" description="DUF7580" evidence="3">
    <location>
        <begin position="383"/>
        <end position="551"/>
    </location>
</feature>
<dbReference type="PANTHER" id="PTHR35186:SF4">
    <property type="entry name" value="PRION-INHIBITION AND PROPAGATION HELO DOMAIN-CONTAINING PROTEIN"/>
    <property type="match status" value="1"/>
</dbReference>
<accession>A0A423XCA6</accession>
<dbReference type="OrthoDB" id="3565018at2759"/>
<name>A0A423XCA6_9PEZI</name>
<dbReference type="STRING" id="1230097.A0A423XCA6"/>
<comment type="caution">
    <text evidence="4">The sequence shown here is derived from an EMBL/GenBank/DDBJ whole genome shotgun (WGS) entry which is preliminary data.</text>
</comment>
<evidence type="ECO:0000313" key="5">
    <source>
        <dbReference type="Proteomes" id="UP000285146"/>
    </source>
</evidence>
<dbReference type="InParanoid" id="A0A423XCA6"/>
<evidence type="ECO:0000313" key="4">
    <source>
        <dbReference type="EMBL" id="ROW13656.1"/>
    </source>
</evidence>
<reference evidence="4 5" key="1">
    <citation type="submission" date="2015-09" db="EMBL/GenBank/DDBJ databases">
        <title>Host preference determinants of Valsa canker pathogens revealed by comparative genomics.</title>
        <authorList>
            <person name="Yin Z."/>
            <person name="Huang L."/>
        </authorList>
    </citation>
    <scope>NUCLEOTIDE SEQUENCE [LARGE SCALE GENOMIC DNA]</scope>
    <source>
        <strain evidence="4 5">SXYLt</strain>
    </source>
</reference>
<dbReference type="Pfam" id="PF24476">
    <property type="entry name" value="DUF7580"/>
    <property type="match status" value="1"/>
</dbReference>
<sequence>MEVAGFILGVLPMAIDAVDTCQPKLSSLKSAQRDLKDMKLNLETQQQILQNTCRILLKDIVPDSQVDAMIADPFGTAWKDYDEDINTRLHHSSSVFKLTVDAMREAVDELRQKLAVDEHSEATLTDRRSIIEGLKRNTREVSFTMSFTLRKKDYASILERLKSGNLALYTLASQNKDLEPTRRSGSQAQLVLMIRKLSQGMFIALQSVIGCKYKLHDLGLEIAPRKVKMATANEEQAARLLQFDIVLGGHGQGNAQHCDRIRILLAEKDIPPSPSESPSSPTIPPLTPRAKVPRRIRLTSLFTCDTSNEDSSAISVETQQSPTSDPIYNLRQLLKMRKGTSTNPRKRKIAPGQRVTTSDCYGFITDSSNKFHLYTHGSQPGNIATVDLEKILREQKVVTQRFGYLERLKVALALSSGILHHYNTPWLAGIVTMKHLVFIREDRAPNRHDYFLDTPFLAKQVSTSSSSAPPTSATGPRVAVTRPVNFTLLSLGFILIQAIFGRLVDELQIANDDNLDCLLKKQAAASDLNGSVEMLVEGGPNYRSVVQWCLTRFFDGRGFEDERFCHEYRGEVIARLEYDMKHQTAK</sequence>
<keyword evidence="5" id="KW-1185">Reference proteome</keyword>
<gene>
    <name evidence="4" type="ORF">VPNG_04581</name>
</gene>
<keyword evidence="2" id="KW-0732">Signal</keyword>
<proteinExistence type="predicted"/>
<feature type="region of interest" description="Disordered" evidence="1">
    <location>
        <begin position="269"/>
        <end position="290"/>
    </location>
</feature>
<evidence type="ECO:0000256" key="1">
    <source>
        <dbReference type="SAM" id="MobiDB-lite"/>
    </source>
</evidence>
<dbReference type="InterPro" id="IPR056002">
    <property type="entry name" value="DUF7580"/>
</dbReference>
<feature type="compositionally biased region" description="Pro residues" evidence="1">
    <location>
        <begin position="271"/>
        <end position="287"/>
    </location>
</feature>
<organism evidence="4 5">
    <name type="scientific">Cytospora leucostoma</name>
    <dbReference type="NCBI Taxonomy" id="1230097"/>
    <lineage>
        <taxon>Eukaryota</taxon>
        <taxon>Fungi</taxon>
        <taxon>Dikarya</taxon>
        <taxon>Ascomycota</taxon>
        <taxon>Pezizomycotina</taxon>
        <taxon>Sordariomycetes</taxon>
        <taxon>Sordariomycetidae</taxon>
        <taxon>Diaporthales</taxon>
        <taxon>Cytosporaceae</taxon>
        <taxon>Cytospora</taxon>
    </lineage>
</organism>
<dbReference type="EMBL" id="LKEB01000018">
    <property type="protein sequence ID" value="ROW13656.1"/>
    <property type="molecule type" value="Genomic_DNA"/>
</dbReference>
<dbReference type="AlphaFoldDB" id="A0A423XCA6"/>
<dbReference type="Proteomes" id="UP000285146">
    <property type="component" value="Unassembled WGS sequence"/>
</dbReference>
<feature type="chain" id="PRO_5019415092" description="DUF7580 domain-containing protein" evidence="2">
    <location>
        <begin position="18"/>
        <end position="586"/>
    </location>
</feature>
<feature type="signal peptide" evidence="2">
    <location>
        <begin position="1"/>
        <end position="17"/>
    </location>
</feature>